<evidence type="ECO:0000313" key="2">
    <source>
        <dbReference type="Proteomes" id="UP001150581"/>
    </source>
</evidence>
<comment type="caution">
    <text evidence="1">The sequence shown here is derived from an EMBL/GenBank/DDBJ whole genome shotgun (WGS) entry which is preliminary data.</text>
</comment>
<gene>
    <name evidence="1" type="ORF">LPJ66_001482</name>
</gene>
<reference evidence="1" key="1">
    <citation type="submission" date="2022-07" db="EMBL/GenBank/DDBJ databases">
        <title>Phylogenomic reconstructions and comparative analyses of Kickxellomycotina fungi.</title>
        <authorList>
            <person name="Reynolds N.K."/>
            <person name="Stajich J.E."/>
            <person name="Barry K."/>
            <person name="Grigoriev I.V."/>
            <person name="Crous P."/>
            <person name="Smith M.E."/>
        </authorList>
    </citation>
    <scope>NUCLEOTIDE SEQUENCE</scope>
    <source>
        <strain evidence="1">Benny 63K</strain>
    </source>
</reference>
<dbReference type="EMBL" id="JANBPG010000081">
    <property type="protein sequence ID" value="KAJ1900428.1"/>
    <property type="molecule type" value="Genomic_DNA"/>
</dbReference>
<organism evidence="1 2">
    <name type="scientific">Kickxella alabastrina</name>
    <dbReference type="NCBI Taxonomy" id="61397"/>
    <lineage>
        <taxon>Eukaryota</taxon>
        <taxon>Fungi</taxon>
        <taxon>Fungi incertae sedis</taxon>
        <taxon>Zoopagomycota</taxon>
        <taxon>Kickxellomycotina</taxon>
        <taxon>Kickxellomycetes</taxon>
        <taxon>Kickxellales</taxon>
        <taxon>Kickxellaceae</taxon>
        <taxon>Kickxella</taxon>
    </lineage>
</organism>
<sequence length="201" mass="22562">MLSSRFIRTSGSRLAQARPFHQQSTVSEGFLGKLFGSKKADTPQTTEGQSPAVGDIIQDSNAQQRKLGGKKNNASYELIQPKFPKREYSAARLECRIKQVLKSCEVPLDTADWKSTQLVEKDVKFKVLSGVMKYVKLQVTNRALNNVRTVGDLLEELSLKPVSKDAGHPVAQFYAEKSEELPPNMKFEPFTKTSRKLHVHQ</sequence>
<dbReference type="Proteomes" id="UP001150581">
    <property type="component" value="Unassembled WGS sequence"/>
</dbReference>
<keyword evidence="2" id="KW-1185">Reference proteome</keyword>
<proteinExistence type="predicted"/>
<protein>
    <submittedName>
        <fullName evidence="1">Uncharacterized protein</fullName>
    </submittedName>
</protein>
<evidence type="ECO:0000313" key="1">
    <source>
        <dbReference type="EMBL" id="KAJ1900428.1"/>
    </source>
</evidence>
<accession>A0ACC1IT96</accession>
<name>A0ACC1IT96_9FUNG</name>